<comment type="caution">
    <text evidence="8">The sequence shown here is derived from an EMBL/GenBank/DDBJ whole genome shotgun (WGS) entry which is preliminary data.</text>
</comment>
<evidence type="ECO:0000256" key="1">
    <source>
        <dbReference type="ARBA" id="ARBA00004370"/>
    </source>
</evidence>
<dbReference type="GO" id="GO:0016491">
    <property type="term" value="F:oxidoreductase activity"/>
    <property type="evidence" value="ECO:0007669"/>
    <property type="project" value="InterPro"/>
</dbReference>
<sequence>ACNPPNSSLTTFHDRNARHLPTTYSERSVTAFTKMGAAISLPLLSAFALPAFTSYGTSVNLLFFTLNWYILLLMHPPLQVELIGVGLVQLLLYLLPAVIFLLFDTGVPSVAVQIKTHGELALAGRKGRNQIVKIAAWSIFNVLLGAAVLGSVETLSERVLQVRTALNLSKTMPMPWKIAKSVALLLVIRGFLQYYIHRHVLHNPRFRYLSKAHATWQHSIPSPFSLIASYDHPICYLLHHWVPLYTPAFALHVHILPFLLALSVSCIEELITYSGYSIMPSGIILPGMARRTDNHFLCRGDGNYAAFGALDWVNGTSVGGDVADDMKAEWEKHGGQRSLGEAGNKAGGFIDGIGSQLSGKGGRKKKETR</sequence>
<dbReference type="Pfam" id="PF04116">
    <property type="entry name" value="FA_hydroxylase"/>
    <property type="match status" value="1"/>
</dbReference>
<keyword evidence="3 6" id="KW-1133">Transmembrane helix</keyword>
<accession>A0A9P4NXA5</accession>
<feature type="transmembrane region" description="Helical" evidence="6">
    <location>
        <begin position="82"/>
        <end position="103"/>
    </location>
</feature>
<evidence type="ECO:0000313" key="8">
    <source>
        <dbReference type="EMBL" id="KAF2433350.1"/>
    </source>
</evidence>
<evidence type="ECO:0000259" key="7">
    <source>
        <dbReference type="Pfam" id="PF04116"/>
    </source>
</evidence>
<gene>
    <name evidence="8" type="ORF">EJ08DRAFT_584129</name>
</gene>
<dbReference type="GO" id="GO:0016020">
    <property type="term" value="C:membrane"/>
    <property type="evidence" value="ECO:0007669"/>
    <property type="project" value="UniProtKB-SubCell"/>
</dbReference>
<dbReference type="OrthoDB" id="408954at2759"/>
<feature type="transmembrane region" description="Helical" evidence="6">
    <location>
        <begin position="43"/>
        <end position="70"/>
    </location>
</feature>
<feature type="non-terminal residue" evidence="8">
    <location>
        <position position="1"/>
    </location>
</feature>
<evidence type="ECO:0000313" key="9">
    <source>
        <dbReference type="Proteomes" id="UP000800235"/>
    </source>
</evidence>
<evidence type="ECO:0000256" key="6">
    <source>
        <dbReference type="SAM" id="Phobius"/>
    </source>
</evidence>
<proteinExistence type="predicted"/>
<name>A0A9P4NXA5_9PEZI</name>
<dbReference type="AlphaFoldDB" id="A0A9P4NXA5"/>
<feature type="region of interest" description="Disordered" evidence="5">
    <location>
        <begin position="333"/>
        <end position="369"/>
    </location>
</feature>
<comment type="subcellular location">
    <subcellularLocation>
        <location evidence="1">Membrane</location>
    </subcellularLocation>
</comment>
<dbReference type="Proteomes" id="UP000800235">
    <property type="component" value="Unassembled WGS sequence"/>
</dbReference>
<evidence type="ECO:0000256" key="3">
    <source>
        <dbReference type="ARBA" id="ARBA00022989"/>
    </source>
</evidence>
<feature type="transmembrane region" description="Helical" evidence="6">
    <location>
        <begin position="134"/>
        <end position="152"/>
    </location>
</feature>
<organism evidence="8 9">
    <name type="scientific">Tothia fuscella</name>
    <dbReference type="NCBI Taxonomy" id="1048955"/>
    <lineage>
        <taxon>Eukaryota</taxon>
        <taxon>Fungi</taxon>
        <taxon>Dikarya</taxon>
        <taxon>Ascomycota</taxon>
        <taxon>Pezizomycotina</taxon>
        <taxon>Dothideomycetes</taxon>
        <taxon>Pleosporomycetidae</taxon>
        <taxon>Venturiales</taxon>
        <taxon>Cylindrosympodiaceae</taxon>
        <taxon>Tothia</taxon>
    </lineage>
</organism>
<dbReference type="GO" id="GO:0005506">
    <property type="term" value="F:iron ion binding"/>
    <property type="evidence" value="ECO:0007669"/>
    <property type="project" value="InterPro"/>
</dbReference>
<dbReference type="EMBL" id="MU007021">
    <property type="protein sequence ID" value="KAF2433350.1"/>
    <property type="molecule type" value="Genomic_DNA"/>
</dbReference>
<dbReference type="InterPro" id="IPR006694">
    <property type="entry name" value="Fatty_acid_hydroxylase"/>
</dbReference>
<feature type="domain" description="Fatty acid hydroxylase" evidence="7">
    <location>
        <begin position="183"/>
        <end position="316"/>
    </location>
</feature>
<keyword evidence="4 6" id="KW-0472">Membrane</keyword>
<protein>
    <submittedName>
        <fullName evidence="8">SulP family sulfate permease</fullName>
    </submittedName>
</protein>
<dbReference type="InterPro" id="IPR050307">
    <property type="entry name" value="Sterol_Desaturase_Related"/>
</dbReference>
<evidence type="ECO:0000256" key="5">
    <source>
        <dbReference type="SAM" id="MobiDB-lite"/>
    </source>
</evidence>
<dbReference type="GO" id="GO:0008610">
    <property type="term" value="P:lipid biosynthetic process"/>
    <property type="evidence" value="ECO:0007669"/>
    <property type="project" value="InterPro"/>
</dbReference>
<keyword evidence="9" id="KW-1185">Reference proteome</keyword>
<dbReference type="PANTHER" id="PTHR11863">
    <property type="entry name" value="STEROL DESATURASE"/>
    <property type="match status" value="1"/>
</dbReference>
<reference evidence="8" key="1">
    <citation type="journal article" date="2020" name="Stud. Mycol.">
        <title>101 Dothideomycetes genomes: a test case for predicting lifestyles and emergence of pathogens.</title>
        <authorList>
            <person name="Haridas S."/>
            <person name="Albert R."/>
            <person name="Binder M."/>
            <person name="Bloem J."/>
            <person name="Labutti K."/>
            <person name="Salamov A."/>
            <person name="Andreopoulos B."/>
            <person name="Baker S."/>
            <person name="Barry K."/>
            <person name="Bills G."/>
            <person name="Bluhm B."/>
            <person name="Cannon C."/>
            <person name="Castanera R."/>
            <person name="Culley D."/>
            <person name="Daum C."/>
            <person name="Ezra D."/>
            <person name="Gonzalez J."/>
            <person name="Henrissat B."/>
            <person name="Kuo A."/>
            <person name="Liang C."/>
            <person name="Lipzen A."/>
            <person name="Lutzoni F."/>
            <person name="Magnuson J."/>
            <person name="Mondo S."/>
            <person name="Nolan M."/>
            <person name="Ohm R."/>
            <person name="Pangilinan J."/>
            <person name="Park H.-J."/>
            <person name="Ramirez L."/>
            <person name="Alfaro M."/>
            <person name="Sun H."/>
            <person name="Tritt A."/>
            <person name="Yoshinaga Y."/>
            <person name="Zwiers L.-H."/>
            <person name="Turgeon B."/>
            <person name="Goodwin S."/>
            <person name="Spatafora J."/>
            <person name="Crous P."/>
            <person name="Grigoriev I."/>
        </authorList>
    </citation>
    <scope>NUCLEOTIDE SEQUENCE</scope>
    <source>
        <strain evidence="8">CBS 130266</strain>
    </source>
</reference>
<evidence type="ECO:0000256" key="2">
    <source>
        <dbReference type="ARBA" id="ARBA00022692"/>
    </source>
</evidence>
<evidence type="ECO:0000256" key="4">
    <source>
        <dbReference type="ARBA" id="ARBA00023136"/>
    </source>
</evidence>
<keyword evidence="2 6" id="KW-0812">Transmembrane</keyword>